<dbReference type="Gene3D" id="2.30.38.10">
    <property type="entry name" value="Luciferase, Domain 3"/>
    <property type="match status" value="1"/>
</dbReference>
<dbReference type="Pfam" id="PF00975">
    <property type="entry name" value="Thioesterase"/>
    <property type="match status" value="1"/>
</dbReference>
<evidence type="ECO:0000313" key="6">
    <source>
        <dbReference type="Proteomes" id="UP001521209"/>
    </source>
</evidence>
<sequence length="1302" mass="139828">MTVAQRGLWIGEKIAPRGSIFNIAESIEIPGAIDPDLFLAALRAVAAETDTIRVRIAETGNGPRQIIEPAYTKDFPVFDVSGATDPRAEAEAWMWRELSAPVDLACDRLWMGALFRAGPDRWFWYHRAHHIMFDGFTGGLVARRVAELYTASVERRAAAPCPFGSLGDLIAHDQAYRGSPRFERDRAFWLEHLADLPPAMSLAMRRVPGGGGLRRRTAHLSPDVSRRLHAMAKPLGASLPQVLIALVAAYYHRATGASDLVIGMPVTGRPSAVLRSIPGMVANAVPLRLRFTPDMSFAALVSEVGRAVLRALRHQQFRYEELRRDLGLFGADQQVSWLGVNIEPFDYVLNFGGHAAITHNLSNGSVEDLMIFIYDRADARGLRIDFDANPVLYDDADLALHEARLIRLMTQAIADPASRIAGYDLFANGERSRILVDWNATARPLPARSVAARIGDRAEATPDAPSIITGGEVLTYRDLLARADAIASRLRAAGIGPGHLVAIALPRDADLPCALLGVMRAGAAYLPLDPDQPAQRLAMILDDAKPCLLLTDVELAAKSGVANIATLRLDAPDPTIRPRAVKLMPSVPEATAYVIFTSGSTGRPKGVVVSRTALDNLCAGFEMLLGLGPRDRMLAVTTIGFDIAALEFLLPLLSGAAIVLAGRALVRDPALLAATIRDQGVTVMQATPSLYQAMLNASPDEASGSGALAGLTLLVGGETLPPHLAVSLHAAARRLINVYGPTETTIWSTAHEMREEDCGTPPIGRPIANTRVYVLDDAGEPVPPGVAGNLHIGGAGIALGYLGQPDLTAERFISDPFAPEGARMFRTGDIARFREDGILECLGRSDDQIKIRGFRVELGEVEAALVAIPGVAAAAAALREAAGRKQLIGYVVPRDTAWPEPAALRRALADRLPDYMIPAAFVVLSDLPLNANNKLDRAALPAPETTSRATASTDYVAPRTKGEIMLAELWAETFGLECVSIHDNFFALGGDSLMAARMVADLAGRFSADLPIGALFQDATIANLAPYLDGAENADPLATLLTLRAGNGSPALFCVHPVAGLSWGYAGLARHLAADHAIYGLQSIGLADAMPSSIEAMAAHYLDEMRTVQPRGPYMLVGWSLGGLIAHAIAERLCHDGETVRLLALLDSYPFRLIENEHAIEEAELVAASLGFLGYAPDRLAGTPRMDALAELLANDYSLADIPLPPSLRTGDIIGRVRSVTERNLSLARRFTPGHAPLDVLFLRAAHRPVGSADRFLDDRPEAWSRHIGGRLIVHDIPCRHQDMLDPEPLGRVGRIIAQAIA</sequence>
<dbReference type="Gene3D" id="3.30.300.30">
    <property type="match status" value="1"/>
</dbReference>
<keyword evidence="6" id="KW-1185">Reference proteome</keyword>
<comment type="cofactor">
    <cofactor evidence="1">
        <name>pantetheine 4'-phosphate</name>
        <dbReference type="ChEBI" id="CHEBI:47942"/>
    </cofactor>
</comment>
<comment type="caution">
    <text evidence="5">The sequence shown here is derived from an EMBL/GenBank/DDBJ whole genome shotgun (WGS) entry which is preliminary data.</text>
</comment>
<dbReference type="Pfam" id="PF13193">
    <property type="entry name" value="AMP-binding_C"/>
    <property type="match status" value="1"/>
</dbReference>
<dbReference type="PROSITE" id="PS50075">
    <property type="entry name" value="CARRIER"/>
    <property type="match status" value="1"/>
</dbReference>
<dbReference type="Pfam" id="PF00501">
    <property type="entry name" value="AMP-binding"/>
    <property type="match status" value="1"/>
</dbReference>
<dbReference type="Pfam" id="PF00550">
    <property type="entry name" value="PP-binding"/>
    <property type="match status" value="1"/>
</dbReference>
<evidence type="ECO:0000256" key="2">
    <source>
        <dbReference type="ARBA" id="ARBA00022450"/>
    </source>
</evidence>
<dbReference type="InterPro" id="IPR009081">
    <property type="entry name" value="PP-bd_ACP"/>
</dbReference>
<dbReference type="InterPro" id="IPR025110">
    <property type="entry name" value="AMP-bd_C"/>
</dbReference>
<dbReference type="InterPro" id="IPR010071">
    <property type="entry name" value="AA_adenyl_dom"/>
</dbReference>
<dbReference type="PANTHER" id="PTHR45527:SF1">
    <property type="entry name" value="FATTY ACID SYNTHASE"/>
    <property type="match status" value="1"/>
</dbReference>
<dbReference type="InterPro" id="IPR036736">
    <property type="entry name" value="ACP-like_sf"/>
</dbReference>
<dbReference type="Gene3D" id="3.40.50.980">
    <property type="match status" value="2"/>
</dbReference>
<feature type="domain" description="Carrier" evidence="4">
    <location>
        <begin position="957"/>
        <end position="1032"/>
    </location>
</feature>
<keyword evidence="2" id="KW-0596">Phosphopantetheine</keyword>
<dbReference type="SUPFAM" id="SSF52777">
    <property type="entry name" value="CoA-dependent acyltransferases"/>
    <property type="match status" value="2"/>
</dbReference>
<gene>
    <name evidence="5" type="ORF">L2A60_06930</name>
</gene>
<dbReference type="SUPFAM" id="SSF47336">
    <property type="entry name" value="ACP-like"/>
    <property type="match status" value="1"/>
</dbReference>
<dbReference type="SUPFAM" id="SSF56801">
    <property type="entry name" value="Acetyl-CoA synthetase-like"/>
    <property type="match status" value="1"/>
</dbReference>
<dbReference type="PROSITE" id="PS00455">
    <property type="entry name" value="AMP_BINDING"/>
    <property type="match status" value="1"/>
</dbReference>
<dbReference type="InterPro" id="IPR006162">
    <property type="entry name" value="Ppantetheine_attach_site"/>
</dbReference>
<dbReference type="SMART" id="SM00824">
    <property type="entry name" value="PKS_TE"/>
    <property type="match status" value="1"/>
</dbReference>
<evidence type="ECO:0000256" key="1">
    <source>
        <dbReference type="ARBA" id="ARBA00001957"/>
    </source>
</evidence>
<dbReference type="SMART" id="SM00823">
    <property type="entry name" value="PKS_PP"/>
    <property type="match status" value="1"/>
</dbReference>
<dbReference type="Proteomes" id="UP001521209">
    <property type="component" value="Unassembled WGS sequence"/>
</dbReference>
<dbReference type="NCBIfam" id="TIGR01733">
    <property type="entry name" value="AA-adenyl-dom"/>
    <property type="match status" value="1"/>
</dbReference>
<protein>
    <submittedName>
        <fullName evidence="5">Amino acid adenylation domain-containing protein</fullName>
    </submittedName>
</protein>
<keyword evidence="3" id="KW-0597">Phosphoprotein</keyword>
<dbReference type="InterPro" id="IPR020845">
    <property type="entry name" value="AMP-binding_CS"/>
</dbReference>
<organism evidence="5 6">
    <name type="scientific">Acidiphilium iwatense</name>
    <dbReference type="NCBI Taxonomy" id="768198"/>
    <lineage>
        <taxon>Bacteria</taxon>
        <taxon>Pseudomonadati</taxon>
        <taxon>Pseudomonadota</taxon>
        <taxon>Alphaproteobacteria</taxon>
        <taxon>Acetobacterales</taxon>
        <taxon>Acidocellaceae</taxon>
        <taxon>Acidiphilium</taxon>
    </lineage>
</organism>
<dbReference type="Gene3D" id="3.40.50.1820">
    <property type="entry name" value="alpha/beta hydrolase"/>
    <property type="match status" value="1"/>
</dbReference>
<dbReference type="InterPro" id="IPR020806">
    <property type="entry name" value="PKS_PP-bd"/>
</dbReference>
<name>A0ABS9DUP5_9PROT</name>
<evidence type="ECO:0000256" key="3">
    <source>
        <dbReference type="ARBA" id="ARBA00022553"/>
    </source>
</evidence>
<dbReference type="EMBL" id="JAKGBZ010000010">
    <property type="protein sequence ID" value="MCF3946417.1"/>
    <property type="molecule type" value="Genomic_DNA"/>
</dbReference>
<evidence type="ECO:0000259" key="4">
    <source>
        <dbReference type="PROSITE" id="PS50075"/>
    </source>
</evidence>
<evidence type="ECO:0000313" key="5">
    <source>
        <dbReference type="EMBL" id="MCF3946417.1"/>
    </source>
</evidence>
<reference evidence="5 6" key="1">
    <citation type="submission" date="2022-01" db="EMBL/GenBank/DDBJ databases">
        <authorList>
            <person name="Won M."/>
            <person name="Kim S.-J."/>
            <person name="Kwon S.-W."/>
        </authorList>
    </citation>
    <scope>NUCLEOTIDE SEQUENCE [LARGE SCALE GENOMIC DNA]</scope>
    <source>
        <strain evidence="5 6">KCTC 23505</strain>
    </source>
</reference>
<dbReference type="PROSITE" id="PS00012">
    <property type="entry name" value="PHOSPHOPANTETHEINE"/>
    <property type="match status" value="1"/>
</dbReference>
<dbReference type="Gene3D" id="3.30.559.30">
    <property type="entry name" value="Nonribosomal peptide synthetase, condensation domain"/>
    <property type="match status" value="1"/>
</dbReference>
<dbReference type="InterPro" id="IPR023213">
    <property type="entry name" value="CAT-like_dom_sf"/>
</dbReference>
<dbReference type="InterPro" id="IPR020802">
    <property type="entry name" value="TesA-like"/>
</dbReference>
<dbReference type="InterPro" id="IPR001242">
    <property type="entry name" value="Condensation_dom"/>
</dbReference>
<dbReference type="InterPro" id="IPR000873">
    <property type="entry name" value="AMP-dep_synth/lig_dom"/>
</dbReference>
<accession>A0ABS9DUP5</accession>
<dbReference type="Pfam" id="PF00668">
    <property type="entry name" value="Condensation"/>
    <property type="match status" value="1"/>
</dbReference>
<dbReference type="InterPro" id="IPR045851">
    <property type="entry name" value="AMP-bd_C_sf"/>
</dbReference>
<dbReference type="InterPro" id="IPR029058">
    <property type="entry name" value="AB_hydrolase_fold"/>
</dbReference>
<dbReference type="SUPFAM" id="SSF53474">
    <property type="entry name" value="alpha/beta-Hydrolases"/>
    <property type="match status" value="1"/>
</dbReference>
<proteinExistence type="predicted"/>
<dbReference type="InterPro" id="IPR001031">
    <property type="entry name" value="Thioesterase"/>
</dbReference>
<dbReference type="Gene3D" id="3.30.559.10">
    <property type="entry name" value="Chloramphenicol acetyltransferase-like domain"/>
    <property type="match status" value="1"/>
</dbReference>
<dbReference type="PANTHER" id="PTHR45527">
    <property type="entry name" value="NONRIBOSOMAL PEPTIDE SYNTHETASE"/>
    <property type="match status" value="1"/>
</dbReference>